<dbReference type="OrthoDB" id="5242249at2"/>
<gene>
    <name evidence="10" type="ORF">FHX44_115294</name>
</gene>
<dbReference type="PROSITE" id="PS50850">
    <property type="entry name" value="MFS"/>
    <property type="match status" value="1"/>
</dbReference>
<evidence type="ECO:0000256" key="1">
    <source>
        <dbReference type="ARBA" id="ARBA00004651"/>
    </source>
</evidence>
<dbReference type="PROSITE" id="PS00216">
    <property type="entry name" value="SUGAR_TRANSPORT_1"/>
    <property type="match status" value="1"/>
</dbReference>
<feature type="transmembrane region" description="Helical" evidence="8">
    <location>
        <begin position="323"/>
        <end position="343"/>
    </location>
</feature>
<dbReference type="PANTHER" id="PTHR23517">
    <property type="entry name" value="RESISTANCE PROTEIN MDTM, PUTATIVE-RELATED-RELATED"/>
    <property type="match status" value="1"/>
</dbReference>
<proteinExistence type="predicted"/>
<dbReference type="InterPro" id="IPR020846">
    <property type="entry name" value="MFS_dom"/>
</dbReference>
<dbReference type="SUPFAM" id="SSF103473">
    <property type="entry name" value="MFS general substrate transporter"/>
    <property type="match status" value="1"/>
</dbReference>
<evidence type="ECO:0000256" key="2">
    <source>
        <dbReference type="ARBA" id="ARBA00022448"/>
    </source>
</evidence>
<feature type="transmembrane region" description="Helical" evidence="8">
    <location>
        <begin position="58"/>
        <end position="81"/>
    </location>
</feature>
<feature type="transmembrane region" description="Helical" evidence="8">
    <location>
        <begin position="384"/>
        <end position="403"/>
    </location>
</feature>
<evidence type="ECO:0000256" key="7">
    <source>
        <dbReference type="SAM" id="MobiDB-lite"/>
    </source>
</evidence>
<evidence type="ECO:0000313" key="10">
    <source>
        <dbReference type="EMBL" id="TWF79361.1"/>
    </source>
</evidence>
<feature type="compositionally biased region" description="Polar residues" evidence="7">
    <location>
        <begin position="417"/>
        <end position="426"/>
    </location>
</feature>
<dbReference type="InterPro" id="IPR011701">
    <property type="entry name" value="MFS"/>
</dbReference>
<dbReference type="GO" id="GO:0022857">
    <property type="term" value="F:transmembrane transporter activity"/>
    <property type="evidence" value="ECO:0007669"/>
    <property type="project" value="InterPro"/>
</dbReference>
<evidence type="ECO:0000256" key="6">
    <source>
        <dbReference type="ARBA" id="ARBA00023136"/>
    </source>
</evidence>
<name>A0A561SX03_9PSEU</name>
<evidence type="ECO:0000256" key="8">
    <source>
        <dbReference type="SAM" id="Phobius"/>
    </source>
</evidence>
<feature type="region of interest" description="Disordered" evidence="7">
    <location>
        <begin position="407"/>
        <end position="426"/>
    </location>
</feature>
<reference evidence="10 11" key="1">
    <citation type="submission" date="2019-06" db="EMBL/GenBank/DDBJ databases">
        <title>Sequencing the genomes of 1000 actinobacteria strains.</title>
        <authorList>
            <person name="Klenk H.-P."/>
        </authorList>
    </citation>
    <scope>NUCLEOTIDE SEQUENCE [LARGE SCALE GENOMIC DNA]</scope>
    <source>
        <strain evidence="10 11">DSM 45671</strain>
    </source>
</reference>
<feature type="domain" description="Major facilitator superfamily (MFS) profile" evidence="9">
    <location>
        <begin position="27"/>
        <end position="426"/>
    </location>
</feature>
<keyword evidence="6 8" id="KW-0472">Membrane</keyword>
<evidence type="ECO:0000256" key="4">
    <source>
        <dbReference type="ARBA" id="ARBA00022692"/>
    </source>
</evidence>
<feature type="transmembrane region" description="Helical" evidence="8">
    <location>
        <begin position="28"/>
        <end position="52"/>
    </location>
</feature>
<dbReference type="AlphaFoldDB" id="A0A561SX03"/>
<dbReference type="InterPro" id="IPR005829">
    <property type="entry name" value="Sugar_transporter_CS"/>
</dbReference>
<dbReference type="InterPro" id="IPR036259">
    <property type="entry name" value="MFS_trans_sf"/>
</dbReference>
<feature type="transmembrane region" description="Helical" evidence="8">
    <location>
        <begin position="355"/>
        <end position="378"/>
    </location>
</feature>
<dbReference type="Proteomes" id="UP000321261">
    <property type="component" value="Unassembled WGS sequence"/>
</dbReference>
<feature type="transmembrane region" description="Helical" evidence="8">
    <location>
        <begin position="93"/>
        <end position="116"/>
    </location>
</feature>
<feature type="transmembrane region" description="Helical" evidence="8">
    <location>
        <begin position="122"/>
        <end position="143"/>
    </location>
</feature>
<organism evidence="10 11">
    <name type="scientific">Pseudonocardia hierapolitana</name>
    <dbReference type="NCBI Taxonomy" id="1128676"/>
    <lineage>
        <taxon>Bacteria</taxon>
        <taxon>Bacillati</taxon>
        <taxon>Actinomycetota</taxon>
        <taxon>Actinomycetes</taxon>
        <taxon>Pseudonocardiales</taxon>
        <taxon>Pseudonocardiaceae</taxon>
        <taxon>Pseudonocardia</taxon>
    </lineage>
</organism>
<keyword evidence="3" id="KW-1003">Cell membrane</keyword>
<keyword evidence="4 8" id="KW-0812">Transmembrane</keyword>
<sequence length="426" mass="42913">MTARAAKHAGRHQWHDSAARRSRAPRHWLRAAAALFAIGYGANQFSSLMVMYREQAHYSAVTVAAFFGVYAAGLAPGLLLGGPASDRWGRRRLLLPALVVSAPASGVLALGGVAAVSEVALYTGRFLFGVVTGIAMAVGTTWAKELSQAPWDPGADAGAGARRAALGLSAGFGIGPLVAGVLAQWAPAPMELPYLVHIALTVAVVAAVAGLPETRPAGASRSGLRVHLPRRFRRVVAPMAPWVFGAPALSFAVQPAALGPRLAGFGLVYATLLTTVTLGAGIAVQSWARRTSPVTGSRLGLAALVAGLLVAAAAAAIGSAVLAVAAAVVLGASYGLCLVAGLIEVQRMAEPGRLGGLTAVFYALTYVGFALPVLLAALTGVAGYPVLLVGVALLAATSLALVARGGAGPARDLDASACSSDGSTGE</sequence>
<protein>
    <submittedName>
        <fullName evidence="10">Putative MFS family arabinose efflux permease</fullName>
    </submittedName>
</protein>
<feature type="transmembrane region" description="Helical" evidence="8">
    <location>
        <begin position="299"/>
        <end position="317"/>
    </location>
</feature>
<keyword evidence="2" id="KW-0813">Transport</keyword>
<evidence type="ECO:0000259" key="9">
    <source>
        <dbReference type="PROSITE" id="PS50850"/>
    </source>
</evidence>
<dbReference type="GO" id="GO:0005886">
    <property type="term" value="C:plasma membrane"/>
    <property type="evidence" value="ECO:0007669"/>
    <property type="project" value="UniProtKB-SubCell"/>
</dbReference>
<comment type="subcellular location">
    <subcellularLocation>
        <location evidence="1">Cell membrane</location>
        <topology evidence="1">Multi-pass membrane protein</topology>
    </subcellularLocation>
</comment>
<accession>A0A561SX03</accession>
<dbReference type="PANTHER" id="PTHR23517:SF13">
    <property type="entry name" value="MAJOR FACILITATOR SUPERFAMILY MFS_1"/>
    <property type="match status" value="1"/>
</dbReference>
<dbReference type="Gene3D" id="1.20.1250.20">
    <property type="entry name" value="MFS general substrate transporter like domains"/>
    <property type="match status" value="1"/>
</dbReference>
<feature type="transmembrane region" description="Helical" evidence="8">
    <location>
        <begin position="265"/>
        <end position="287"/>
    </location>
</feature>
<dbReference type="RefSeq" id="WP_147258236.1">
    <property type="nucleotide sequence ID" value="NZ_VIWU01000001.1"/>
</dbReference>
<feature type="transmembrane region" description="Helical" evidence="8">
    <location>
        <begin position="192"/>
        <end position="211"/>
    </location>
</feature>
<dbReference type="InterPro" id="IPR050171">
    <property type="entry name" value="MFS_Transporters"/>
</dbReference>
<feature type="transmembrane region" description="Helical" evidence="8">
    <location>
        <begin position="164"/>
        <end position="186"/>
    </location>
</feature>
<evidence type="ECO:0000313" key="11">
    <source>
        <dbReference type="Proteomes" id="UP000321261"/>
    </source>
</evidence>
<evidence type="ECO:0000256" key="3">
    <source>
        <dbReference type="ARBA" id="ARBA00022475"/>
    </source>
</evidence>
<feature type="transmembrane region" description="Helical" evidence="8">
    <location>
        <begin position="232"/>
        <end position="253"/>
    </location>
</feature>
<comment type="caution">
    <text evidence="10">The sequence shown here is derived from an EMBL/GenBank/DDBJ whole genome shotgun (WGS) entry which is preliminary data.</text>
</comment>
<keyword evidence="11" id="KW-1185">Reference proteome</keyword>
<evidence type="ECO:0000256" key="5">
    <source>
        <dbReference type="ARBA" id="ARBA00022989"/>
    </source>
</evidence>
<dbReference type="EMBL" id="VIWU01000001">
    <property type="protein sequence ID" value="TWF79361.1"/>
    <property type="molecule type" value="Genomic_DNA"/>
</dbReference>
<dbReference type="Pfam" id="PF07690">
    <property type="entry name" value="MFS_1"/>
    <property type="match status" value="1"/>
</dbReference>
<keyword evidence="5 8" id="KW-1133">Transmembrane helix</keyword>